<organism evidence="1 2">
    <name type="scientific">Linum tenue</name>
    <dbReference type="NCBI Taxonomy" id="586396"/>
    <lineage>
        <taxon>Eukaryota</taxon>
        <taxon>Viridiplantae</taxon>
        <taxon>Streptophyta</taxon>
        <taxon>Embryophyta</taxon>
        <taxon>Tracheophyta</taxon>
        <taxon>Spermatophyta</taxon>
        <taxon>Magnoliopsida</taxon>
        <taxon>eudicotyledons</taxon>
        <taxon>Gunneridae</taxon>
        <taxon>Pentapetalae</taxon>
        <taxon>rosids</taxon>
        <taxon>fabids</taxon>
        <taxon>Malpighiales</taxon>
        <taxon>Linaceae</taxon>
        <taxon>Linum</taxon>
    </lineage>
</organism>
<sequence>MKEVRQPPNHEFMILPYFHKFPHHKLVTLLPDSWQRKGTNALFYR</sequence>
<protein>
    <submittedName>
        <fullName evidence="1">Uncharacterized protein</fullName>
    </submittedName>
</protein>
<accession>A0AAV0PWQ1</accession>
<comment type="caution">
    <text evidence="1">The sequence shown here is derived from an EMBL/GenBank/DDBJ whole genome shotgun (WGS) entry which is preliminary data.</text>
</comment>
<evidence type="ECO:0000313" key="2">
    <source>
        <dbReference type="Proteomes" id="UP001154282"/>
    </source>
</evidence>
<evidence type="ECO:0000313" key="1">
    <source>
        <dbReference type="EMBL" id="CAI0475020.1"/>
    </source>
</evidence>
<reference evidence="1" key="1">
    <citation type="submission" date="2022-08" db="EMBL/GenBank/DDBJ databases">
        <authorList>
            <person name="Gutierrez-Valencia J."/>
        </authorList>
    </citation>
    <scope>NUCLEOTIDE SEQUENCE</scope>
</reference>
<gene>
    <name evidence="1" type="ORF">LITE_LOCUS40295</name>
</gene>
<dbReference type="AlphaFoldDB" id="A0AAV0PWQ1"/>
<name>A0AAV0PWQ1_9ROSI</name>
<keyword evidence="2" id="KW-1185">Reference proteome</keyword>
<dbReference type="EMBL" id="CAMGYJ010000009">
    <property type="protein sequence ID" value="CAI0475020.1"/>
    <property type="molecule type" value="Genomic_DNA"/>
</dbReference>
<feature type="non-terminal residue" evidence="1">
    <location>
        <position position="45"/>
    </location>
</feature>
<proteinExistence type="predicted"/>
<dbReference type="Proteomes" id="UP001154282">
    <property type="component" value="Unassembled WGS sequence"/>
</dbReference>